<accession>A0AAV5BIU8</accession>
<evidence type="ECO:0000313" key="3">
    <source>
        <dbReference type="Proteomes" id="UP001054889"/>
    </source>
</evidence>
<reference evidence="1" key="1">
    <citation type="journal article" date="2018" name="DNA Res.">
        <title>Multiple hybrid de novo genome assembly of finger millet, an orphan allotetraploid crop.</title>
        <authorList>
            <person name="Hatakeyama M."/>
            <person name="Aluri S."/>
            <person name="Balachadran M.T."/>
            <person name="Sivarajan S.R."/>
            <person name="Patrignani A."/>
            <person name="Gruter S."/>
            <person name="Poveda L."/>
            <person name="Shimizu-Inatsugi R."/>
            <person name="Baeten J."/>
            <person name="Francoijs K.J."/>
            <person name="Nataraja K.N."/>
            <person name="Reddy Y.A.N."/>
            <person name="Phadnis S."/>
            <person name="Ravikumar R.L."/>
            <person name="Schlapbach R."/>
            <person name="Sreeman S.M."/>
            <person name="Shimizu K.K."/>
        </authorList>
    </citation>
    <scope>NUCLEOTIDE SEQUENCE</scope>
</reference>
<proteinExistence type="predicted"/>
<sequence length="156" mass="16694">MCPSPLLFLQIRGLRIRSPTAIVRQHHSQAVPDAIRLAFGIRNRTSPSPLPGQRDEMAAFAAALLPSRVGDDPMECEYDAERRRLRMVAQSCYLPRHAEDAYFIHAGVVGVADGVGGYRSDGVDASAFSAPGGHAQRLHGGGVGAARRARVPARAA</sequence>
<gene>
    <name evidence="1" type="primary">ga01396</name>
    <name evidence="2" type="synonym">ga02083</name>
    <name evidence="1" type="ORF">PR202_ga01396</name>
    <name evidence="2" type="ORF">PR202_ga02083</name>
</gene>
<comment type="caution">
    <text evidence="1">The sequence shown here is derived from an EMBL/GenBank/DDBJ whole genome shotgun (WGS) entry which is preliminary data.</text>
</comment>
<evidence type="ECO:0000313" key="1">
    <source>
        <dbReference type="EMBL" id="GJM85615.1"/>
    </source>
</evidence>
<name>A0AAV5BIU8_ELECO</name>
<dbReference type="EMBL" id="BQKI01000001">
    <property type="protein sequence ID" value="GJM86242.1"/>
    <property type="molecule type" value="Genomic_DNA"/>
</dbReference>
<dbReference type="Proteomes" id="UP001054889">
    <property type="component" value="Unassembled WGS sequence"/>
</dbReference>
<keyword evidence="3" id="KW-1185">Reference proteome</keyword>
<organism evidence="1 3">
    <name type="scientific">Eleusine coracana subsp. coracana</name>
    <dbReference type="NCBI Taxonomy" id="191504"/>
    <lineage>
        <taxon>Eukaryota</taxon>
        <taxon>Viridiplantae</taxon>
        <taxon>Streptophyta</taxon>
        <taxon>Embryophyta</taxon>
        <taxon>Tracheophyta</taxon>
        <taxon>Spermatophyta</taxon>
        <taxon>Magnoliopsida</taxon>
        <taxon>Liliopsida</taxon>
        <taxon>Poales</taxon>
        <taxon>Poaceae</taxon>
        <taxon>PACMAD clade</taxon>
        <taxon>Chloridoideae</taxon>
        <taxon>Cynodonteae</taxon>
        <taxon>Eleusininae</taxon>
        <taxon>Eleusine</taxon>
    </lineage>
</organism>
<dbReference type="EMBL" id="BQKI01000001">
    <property type="protein sequence ID" value="GJM85615.1"/>
    <property type="molecule type" value="Genomic_DNA"/>
</dbReference>
<evidence type="ECO:0000313" key="2">
    <source>
        <dbReference type="EMBL" id="GJM86242.1"/>
    </source>
</evidence>
<protein>
    <recommendedName>
        <fullName evidence="4">Protein-serine/threonine phosphatase</fullName>
    </recommendedName>
</protein>
<dbReference type="AlphaFoldDB" id="A0AAV5BIU8"/>
<reference evidence="1" key="2">
    <citation type="submission" date="2021-12" db="EMBL/GenBank/DDBJ databases">
        <title>Resequencing data analysis of finger millet.</title>
        <authorList>
            <person name="Hatakeyama M."/>
            <person name="Aluri S."/>
            <person name="Balachadran M.T."/>
            <person name="Sivarajan S.R."/>
            <person name="Poveda L."/>
            <person name="Shimizu-Inatsugi R."/>
            <person name="Schlapbach R."/>
            <person name="Sreeman S.M."/>
            <person name="Shimizu K.K."/>
        </authorList>
    </citation>
    <scope>NUCLEOTIDE SEQUENCE</scope>
</reference>
<evidence type="ECO:0008006" key="4">
    <source>
        <dbReference type="Google" id="ProtNLM"/>
    </source>
</evidence>